<sequence>VTDTKQRNKHVSISINRRRWLKFKGLKRGYYSFITIVAVYGISFLLPVLINSKALVVQYEGEYYFPAILDLIPGASSYYPGTKFGQDVPGEANYRNLKKEWESGTDNWLVMPFYPYNPYEDITTEGNKMYEAPSRNHWLGTDNTGRDVFARLFYAFNISISFALILTLINYLLGITIGGAMGYFGGKFDLLTQRVIEVWSSLPMLFVIIIMSSILRPSFFLLILIYTMVNWIFLTYYMRAEFYREKAKDYVSAAISMGQRNHIIIFKHILPNSLV</sequence>
<dbReference type="SUPFAM" id="SSF161098">
    <property type="entry name" value="MetI-like"/>
    <property type="match status" value="1"/>
</dbReference>
<dbReference type="PANTHER" id="PTHR30325">
    <property type="entry name" value="MEMBRANE COMPONENT OF ABC TRANSPORTER"/>
    <property type="match status" value="1"/>
</dbReference>
<feature type="domain" description="ABC transmembrane type-1" evidence="6">
    <location>
        <begin position="156"/>
        <end position="275"/>
    </location>
</feature>
<evidence type="ECO:0000259" key="6">
    <source>
        <dbReference type="PROSITE" id="PS50928"/>
    </source>
</evidence>
<evidence type="ECO:0000256" key="1">
    <source>
        <dbReference type="ARBA" id="ARBA00004141"/>
    </source>
</evidence>
<organism evidence="7">
    <name type="scientific">marine metagenome</name>
    <dbReference type="NCBI Taxonomy" id="408172"/>
    <lineage>
        <taxon>unclassified sequences</taxon>
        <taxon>metagenomes</taxon>
        <taxon>ecological metagenomes</taxon>
    </lineage>
</organism>
<feature type="non-terminal residue" evidence="7">
    <location>
        <position position="275"/>
    </location>
</feature>
<dbReference type="InterPro" id="IPR000515">
    <property type="entry name" value="MetI-like"/>
</dbReference>
<name>A0A382QVU0_9ZZZZ</name>
<dbReference type="PANTHER" id="PTHR30325:SF0">
    <property type="entry name" value="INNER MEMBRANE ABC TRANSPORTER PERMEASE PROTEIN YEJE"/>
    <property type="match status" value="1"/>
</dbReference>
<dbReference type="GO" id="GO:0042884">
    <property type="term" value="P:microcin transport"/>
    <property type="evidence" value="ECO:0007669"/>
    <property type="project" value="TreeGrafter"/>
</dbReference>
<keyword evidence="2 5" id="KW-0812">Transmembrane</keyword>
<dbReference type="PROSITE" id="PS50928">
    <property type="entry name" value="ABC_TM1"/>
    <property type="match status" value="1"/>
</dbReference>
<evidence type="ECO:0000256" key="2">
    <source>
        <dbReference type="ARBA" id="ARBA00022692"/>
    </source>
</evidence>
<dbReference type="InterPro" id="IPR035906">
    <property type="entry name" value="MetI-like_sf"/>
</dbReference>
<keyword evidence="3 5" id="KW-1133">Transmembrane helix</keyword>
<feature type="transmembrane region" description="Helical" evidence="5">
    <location>
        <begin position="220"/>
        <end position="238"/>
    </location>
</feature>
<dbReference type="Pfam" id="PF00528">
    <property type="entry name" value="BPD_transp_1"/>
    <property type="match status" value="1"/>
</dbReference>
<feature type="transmembrane region" description="Helical" evidence="5">
    <location>
        <begin position="196"/>
        <end position="214"/>
    </location>
</feature>
<evidence type="ECO:0000256" key="5">
    <source>
        <dbReference type="SAM" id="Phobius"/>
    </source>
</evidence>
<evidence type="ECO:0000313" key="7">
    <source>
        <dbReference type="EMBL" id="SVC88998.1"/>
    </source>
</evidence>
<dbReference type="Gene3D" id="1.10.3720.10">
    <property type="entry name" value="MetI-like"/>
    <property type="match status" value="1"/>
</dbReference>
<feature type="non-terminal residue" evidence="7">
    <location>
        <position position="1"/>
    </location>
</feature>
<dbReference type="AlphaFoldDB" id="A0A382QVU0"/>
<evidence type="ECO:0000256" key="3">
    <source>
        <dbReference type="ARBA" id="ARBA00022989"/>
    </source>
</evidence>
<keyword evidence="4 5" id="KW-0472">Membrane</keyword>
<proteinExistence type="predicted"/>
<comment type="subcellular location">
    <subcellularLocation>
        <location evidence="1">Membrane</location>
        <topology evidence="1">Multi-pass membrane protein</topology>
    </subcellularLocation>
</comment>
<dbReference type="GO" id="GO:0016020">
    <property type="term" value="C:membrane"/>
    <property type="evidence" value="ECO:0007669"/>
    <property type="project" value="UniProtKB-SubCell"/>
</dbReference>
<dbReference type="CDD" id="cd06261">
    <property type="entry name" value="TM_PBP2"/>
    <property type="match status" value="1"/>
</dbReference>
<reference evidence="7" key="1">
    <citation type="submission" date="2018-05" db="EMBL/GenBank/DDBJ databases">
        <authorList>
            <person name="Lanie J.A."/>
            <person name="Ng W.-L."/>
            <person name="Kazmierczak K.M."/>
            <person name="Andrzejewski T.M."/>
            <person name="Davidsen T.M."/>
            <person name="Wayne K.J."/>
            <person name="Tettelin H."/>
            <person name="Glass J.I."/>
            <person name="Rusch D."/>
            <person name="Podicherti R."/>
            <person name="Tsui H.-C.T."/>
            <person name="Winkler M.E."/>
        </authorList>
    </citation>
    <scope>NUCLEOTIDE SEQUENCE</scope>
</reference>
<dbReference type="EMBL" id="UINC01116924">
    <property type="protein sequence ID" value="SVC88998.1"/>
    <property type="molecule type" value="Genomic_DNA"/>
</dbReference>
<dbReference type="GO" id="GO:0055085">
    <property type="term" value="P:transmembrane transport"/>
    <property type="evidence" value="ECO:0007669"/>
    <property type="project" value="InterPro"/>
</dbReference>
<feature type="transmembrane region" description="Helical" evidence="5">
    <location>
        <begin position="29"/>
        <end position="50"/>
    </location>
</feature>
<accession>A0A382QVU0</accession>
<evidence type="ECO:0000256" key="4">
    <source>
        <dbReference type="ARBA" id="ARBA00023136"/>
    </source>
</evidence>
<feature type="transmembrane region" description="Helical" evidence="5">
    <location>
        <begin position="152"/>
        <end position="184"/>
    </location>
</feature>
<protein>
    <recommendedName>
        <fullName evidence="6">ABC transmembrane type-1 domain-containing protein</fullName>
    </recommendedName>
</protein>
<gene>
    <name evidence="7" type="ORF">METZ01_LOCUS341852</name>
</gene>